<name>A0A7J6L6E0_PEROL</name>
<sequence>MEVLNAKLELTDEEKRVLRRQLITELQKRQLEIAEVHFPKVLFCDDNAAYQWHAGGGESQIADSPFVLHMRVKSRGGIGGATTPLQWRNFDARFALELPWRVPYWQWGSRREKLTPGDLQTELHPDALKLNQQRNETLNGSTLGVEKSLMNS</sequence>
<dbReference type="AlphaFoldDB" id="A0A7J6L6E0"/>
<comment type="caution">
    <text evidence="1">The sequence shown here is derived from an EMBL/GenBank/DDBJ whole genome shotgun (WGS) entry which is preliminary data.</text>
</comment>
<accession>A0A7J6L6E0</accession>
<evidence type="ECO:0000313" key="2">
    <source>
        <dbReference type="Proteomes" id="UP000570595"/>
    </source>
</evidence>
<reference evidence="1 2" key="1">
    <citation type="submission" date="2020-04" db="EMBL/GenBank/DDBJ databases">
        <title>Perkinsus olseni comparative genomics.</title>
        <authorList>
            <person name="Bogema D.R."/>
        </authorList>
    </citation>
    <scope>NUCLEOTIDE SEQUENCE [LARGE SCALE GENOMIC DNA]</scope>
    <source>
        <strain evidence="1">ATCC PRA-179</strain>
    </source>
</reference>
<protein>
    <submittedName>
        <fullName evidence="1">Uncharacterized protein</fullName>
    </submittedName>
</protein>
<evidence type="ECO:0000313" key="1">
    <source>
        <dbReference type="EMBL" id="KAF4654743.1"/>
    </source>
</evidence>
<proteinExistence type="predicted"/>
<dbReference type="Proteomes" id="UP000570595">
    <property type="component" value="Unassembled WGS sequence"/>
</dbReference>
<dbReference type="EMBL" id="JABAHT010000514">
    <property type="protein sequence ID" value="KAF4654743.1"/>
    <property type="molecule type" value="Genomic_DNA"/>
</dbReference>
<gene>
    <name evidence="1" type="ORF">FOZ61_008072</name>
</gene>
<organism evidence="1 2">
    <name type="scientific">Perkinsus olseni</name>
    <name type="common">Perkinsus atlanticus</name>
    <dbReference type="NCBI Taxonomy" id="32597"/>
    <lineage>
        <taxon>Eukaryota</taxon>
        <taxon>Sar</taxon>
        <taxon>Alveolata</taxon>
        <taxon>Perkinsozoa</taxon>
        <taxon>Perkinsea</taxon>
        <taxon>Perkinsida</taxon>
        <taxon>Perkinsidae</taxon>
        <taxon>Perkinsus</taxon>
    </lineage>
</organism>